<dbReference type="RefSeq" id="WP_306106344.1">
    <property type="nucleotide sequence ID" value="NZ_CP120989.1"/>
</dbReference>
<proteinExistence type="predicted"/>
<sequence length="273" mass="30496">MRKRQRSTPWPREVKREGPSRRRDGVQTSQLIKRRLLAAGMTGWQLADLLGVHEHQIDLEELPDLPVRVLLELARRLDIHPGDLMTGSDELFERPRQRQVRDRRSADADRDALTVITALAYAEGPLTADALVLALIWTRHRIDAALDYARVHPDVGGALVLREIPAEGYTATQRLDVLAPHQADAIAGRKNLRPDIRGPIQPVEAEVLLRVWVDGGVDTNDAAQRQALEDLVAADMVARGGIIDRFHDNVLYSLRMLPDSSPSTDTDSAYPMT</sequence>
<evidence type="ECO:0000256" key="1">
    <source>
        <dbReference type="SAM" id="MobiDB-lite"/>
    </source>
</evidence>
<dbReference type="Proteomes" id="UP001235744">
    <property type="component" value="Plasmid unnamed1"/>
</dbReference>
<protein>
    <recommendedName>
        <fullName evidence="4">HTH cro/C1-type domain-containing protein</fullName>
    </recommendedName>
</protein>
<evidence type="ECO:0008006" key="4">
    <source>
        <dbReference type="Google" id="ProtNLM"/>
    </source>
</evidence>
<geneLocation type="plasmid" evidence="2 3">
    <name>unnamed1</name>
</geneLocation>
<dbReference type="InterPro" id="IPR010982">
    <property type="entry name" value="Lambda_DNA-bd_dom_sf"/>
</dbReference>
<feature type="region of interest" description="Disordered" evidence="1">
    <location>
        <begin position="1"/>
        <end position="26"/>
    </location>
</feature>
<name>A0ABY9J471_9ACTN</name>
<accession>A0ABY9J471</accession>
<dbReference type="EMBL" id="CP120989">
    <property type="protein sequence ID" value="WLQ61990.1"/>
    <property type="molecule type" value="Genomic_DNA"/>
</dbReference>
<organism evidence="2 3">
    <name type="scientific">Streptomyces poriferorum</name>
    <dbReference type="NCBI Taxonomy" id="2798799"/>
    <lineage>
        <taxon>Bacteria</taxon>
        <taxon>Bacillati</taxon>
        <taxon>Actinomycetota</taxon>
        <taxon>Actinomycetes</taxon>
        <taxon>Kitasatosporales</taxon>
        <taxon>Streptomycetaceae</taxon>
        <taxon>Streptomyces</taxon>
    </lineage>
</organism>
<reference evidence="2 3" key="1">
    <citation type="submission" date="2023-03" db="EMBL/GenBank/DDBJ databases">
        <title>Isolation and description of six Streptomyces strains from soil environments, able to metabolize different microbial glucans.</title>
        <authorList>
            <person name="Widen T."/>
            <person name="Larsbrink J."/>
        </authorList>
    </citation>
    <scope>NUCLEOTIDE SEQUENCE [LARGE SCALE GENOMIC DNA]</scope>
    <source>
        <strain evidence="2 3">Alt2</strain>
        <plasmid evidence="2 3">unnamed1</plasmid>
    </source>
</reference>
<dbReference type="SUPFAM" id="SSF47413">
    <property type="entry name" value="lambda repressor-like DNA-binding domains"/>
    <property type="match status" value="1"/>
</dbReference>
<evidence type="ECO:0000313" key="3">
    <source>
        <dbReference type="Proteomes" id="UP001235744"/>
    </source>
</evidence>
<keyword evidence="2" id="KW-0614">Plasmid</keyword>
<gene>
    <name evidence="2" type="ORF">P8A19_41685</name>
</gene>
<feature type="compositionally biased region" description="Basic and acidic residues" evidence="1">
    <location>
        <begin position="12"/>
        <end position="25"/>
    </location>
</feature>
<evidence type="ECO:0000313" key="2">
    <source>
        <dbReference type="EMBL" id="WLQ61990.1"/>
    </source>
</evidence>
<keyword evidence="3" id="KW-1185">Reference proteome</keyword>